<organism evidence="3 4">
    <name type="scientific">Methylobacterium oxalidis</name>
    <dbReference type="NCBI Taxonomy" id="944322"/>
    <lineage>
        <taxon>Bacteria</taxon>
        <taxon>Pseudomonadati</taxon>
        <taxon>Pseudomonadota</taxon>
        <taxon>Alphaproteobacteria</taxon>
        <taxon>Hyphomicrobiales</taxon>
        <taxon>Methylobacteriaceae</taxon>
        <taxon>Methylobacterium</taxon>
    </lineage>
</organism>
<keyword evidence="4" id="KW-1185">Reference proteome</keyword>
<dbReference type="RefSeq" id="WP_284214317.1">
    <property type="nucleotide sequence ID" value="NZ_BSPK01000096.1"/>
</dbReference>
<evidence type="ECO:0000259" key="2">
    <source>
        <dbReference type="SMART" id="SM00984"/>
    </source>
</evidence>
<comment type="caution">
    <text evidence="3">The sequence shown here is derived from an EMBL/GenBank/DDBJ whole genome shotgun (WGS) entry which is preliminary data.</text>
</comment>
<dbReference type="InterPro" id="IPR036220">
    <property type="entry name" value="UDP-Glc/GDP-Man_DH_C_sf"/>
</dbReference>
<dbReference type="Proteomes" id="UP001156856">
    <property type="component" value="Unassembled WGS sequence"/>
</dbReference>
<feature type="domain" description="UDP-glucose/GDP-mannose dehydrogenase C-terminal" evidence="2">
    <location>
        <begin position="1"/>
        <end position="89"/>
    </location>
</feature>
<evidence type="ECO:0000256" key="1">
    <source>
        <dbReference type="ARBA" id="ARBA00015132"/>
    </source>
</evidence>
<evidence type="ECO:0000313" key="3">
    <source>
        <dbReference type="EMBL" id="GLS66151.1"/>
    </source>
</evidence>
<dbReference type="SMART" id="SM00984">
    <property type="entry name" value="UDPG_MGDP_dh_C"/>
    <property type="match status" value="1"/>
</dbReference>
<dbReference type="Pfam" id="PF03720">
    <property type="entry name" value="UDPG_MGDP_dh_C"/>
    <property type="match status" value="1"/>
</dbReference>
<sequence>MRDAPSLSIVAGLQDAGARVRAYDPEGMEQARPLLPDIGYAADPYDCAEGADALVLVTEWDAFRALDFDRLKAIMAEPVVVDLRNVYRPEDMARRGLRYTSVGRAQDPTA</sequence>
<gene>
    <name evidence="3" type="ORF">GCM10007888_45330</name>
</gene>
<accession>A0ABQ6DQ13</accession>
<dbReference type="SUPFAM" id="SSF52413">
    <property type="entry name" value="UDP-glucose/GDP-mannose dehydrogenase C-terminal domain"/>
    <property type="match status" value="1"/>
</dbReference>
<dbReference type="InterPro" id="IPR014027">
    <property type="entry name" value="UDP-Glc/GDP-Man_DH_C"/>
</dbReference>
<proteinExistence type="predicted"/>
<dbReference type="PANTHER" id="PTHR43750:SF3">
    <property type="entry name" value="UDP-GLUCOSE 6-DEHYDROGENASE TUAD"/>
    <property type="match status" value="1"/>
</dbReference>
<dbReference type="PANTHER" id="PTHR43750">
    <property type="entry name" value="UDP-GLUCOSE 6-DEHYDROGENASE TUAD"/>
    <property type="match status" value="1"/>
</dbReference>
<dbReference type="EMBL" id="BSPK01000096">
    <property type="protein sequence ID" value="GLS66151.1"/>
    <property type="molecule type" value="Genomic_DNA"/>
</dbReference>
<reference evidence="4" key="1">
    <citation type="journal article" date="2019" name="Int. J. Syst. Evol. Microbiol.">
        <title>The Global Catalogue of Microorganisms (GCM) 10K type strain sequencing project: providing services to taxonomists for standard genome sequencing and annotation.</title>
        <authorList>
            <consortium name="The Broad Institute Genomics Platform"/>
            <consortium name="The Broad Institute Genome Sequencing Center for Infectious Disease"/>
            <person name="Wu L."/>
            <person name="Ma J."/>
        </authorList>
    </citation>
    <scope>NUCLEOTIDE SEQUENCE [LARGE SCALE GENOMIC DNA]</scope>
    <source>
        <strain evidence="4">NBRC 107715</strain>
    </source>
</reference>
<protein>
    <recommendedName>
        <fullName evidence="1">UDP-glucose 6-dehydrogenase</fullName>
    </recommendedName>
</protein>
<name>A0ABQ6DQ13_9HYPH</name>
<evidence type="ECO:0000313" key="4">
    <source>
        <dbReference type="Proteomes" id="UP001156856"/>
    </source>
</evidence>
<dbReference type="Gene3D" id="3.40.50.720">
    <property type="entry name" value="NAD(P)-binding Rossmann-like Domain"/>
    <property type="match status" value="1"/>
</dbReference>